<dbReference type="RefSeq" id="WP_344675805.1">
    <property type="nucleotide sequence ID" value="NZ_BAAAZI010000012.1"/>
</dbReference>
<dbReference type="EMBL" id="BAAAZI010000012">
    <property type="protein sequence ID" value="GAA4146757.1"/>
    <property type="molecule type" value="Genomic_DNA"/>
</dbReference>
<evidence type="ECO:0000313" key="3">
    <source>
        <dbReference type="Proteomes" id="UP001500101"/>
    </source>
</evidence>
<reference evidence="3" key="1">
    <citation type="journal article" date="2019" name="Int. J. Syst. Evol. Microbiol.">
        <title>The Global Catalogue of Microorganisms (GCM) 10K type strain sequencing project: providing services to taxonomists for standard genome sequencing and annotation.</title>
        <authorList>
            <consortium name="The Broad Institute Genomics Platform"/>
            <consortium name="The Broad Institute Genome Sequencing Center for Infectious Disease"/>
            <person name="Wu L."/>
            <person name="Ma J."/>
        </authorList>
    </citation>
    <scope>NUCLEOTIDE SEQUENCE [LARGE SCALE GENOMIC DNA]</scope>
    <source>
        <strain evidence="3">JCM 16704</strain>
    </source>
</reference>
<evidence type="ECO:0000313" key="2">
    <source>
        <dbReference type="EMBL" id="GAA4146757.1"/>
    </source>
</evidence>
<sequence>MEIIKGGEFQDERGFIRFVNDFDMTSIRRFYILSNSSEKILRGWRGHRTENRWFFSIRGNYKIDVVKIDNWESPSENLEVCSYFLHERDNKVLNIPEGYATLIQSLTSSNELLIFADFNIEHAKEDDYVYDVHHFINRI</sequence>
<feature type="domain" description="Sugar 3,4-ketoisomerase QdtA cupin" evidence="1">
    <location>
        <begin position="5"/>
        <end position="137"/>
    </location>
</feature>
<dbReference type="InterPro" id="IPR011051">
    <property type="entry name" value="RmlC_Cupin_sf"/>
</dbReference>
<protein>
    <recommendedName>
        <fullName evidence="1">Sugar 3,4-ketoisomerase QdtA cupin domain-containing protein</fullName>
    </recommendedName>
</protein>
<organism evidence="2 3">
    <name type="scientific">Sphingobacterium kyonggiense</name>
    <dbReference type="NCBI Taxonomy" id="714075"/>
    <lineage>
        <taxon>Bacteria</taxon>
        <taxon>Pseudomonadati</taxon>
        <taxon>Bacteroidota</taxon>
        <taxon>Sphingobacteriia</taxon>
        <taxon>Sphingobacteriales</taxon>
        <taxon>Sphingobacteriaceae</taxon>
        <taxon>Sphingobacterium</taxon>
    </lineage>
</organism>
<dbReference type="Gene3D" id="2.60.120.10">
    <property type="entry name" value="Jelly Rolls"/>
    <property type="match status" value="1"/>
</dbReference>
<dbReference type="SUPFAM" id="SSF51182">
    <property type="entry name" value="RmlC-like cupins"/>
    <property type="match status" value="1"/>
</dbReference>
<evidence type="ECO:0000259" key="1">
    <source>
        <dbReference type="Pfam" id="PF05523"/>
    </source>
</evidence>
<proteinExistence type="predicted"/>
<dbReference type="InterPro" id="IPR014710">
    <property type="entry name" value="RmlC-like_jellyroll"/>
</dbReference>
<comment type="caution">
    <text evidence="2">The sequence shown here is derived from an EMBL/GenBank/DDBJ whole genome shotgun (WGS) entry which is preliminary data.</text>
</comment>
<gene>
    <name evidence="2" type="ORF">GCM10022216_32070</name>
</gene>
<accession>A0ABP7Z3U1</accession>
<dbReference type="Pfam" id="PF05523">
    <property type="entry name" value="FdtA"/>
    <property type="match status" value="1"/>
</dbReference>
<dbReference type="Proteomes" id="UP001500101">
    <property type="component" value="Unassembled WGS sequence"/>
</dbReference>
<name>A0ABP7Z3U1_9SPHI</name>
<dbReference type="InterPro" id="IPR008894">
    <property type="entry name" value="QdtA_cupin_dom"/>
</dbReference>
<keyword evidence="3" id="KW-1185">Reference proteome</keyword>